<feature type="domain" description="Type I restriction modification DNA specificity" evidence="5">
    <location>
        <begin position="292"/>
        <end position="366"/>
    </location>
</feature>
<organism evidence="6">
    <name type="scientific">Thomasclavelia ramosa</name>
    <dbReference type="NCBI Taxonomy" id="1547"/>
    <lineage>
        <taxon>Bacteria</taxon>
        <taxon>Bacillati</taxon>
        <taxon>Bacillota</taxon>
        <taxon>Erysipelotrichia</taxon>
        <taxon>Erysipelotrichales</taxon>
        <taxon>Coprobacillaceae</taxon>
        <taxon>Thomasclavelia</taxon>
    </lineage>
</organism>
<sequence>MSRLEELLAELCPYGVNYTEIGTVMNYEQPTKYIVGNTDYNDTFSIPVLTAGQSFILGYTNEVDGIYKASKDNPVIIFDDFTGAFKWVDFQFKVKSSAMKMLTANAKKTTLRYLYHVMGNIDFTSDEHKRLWISTYSAIKIPLPPLPVQHEIVRILDNFTKLTAELTDRKRQYDYYREQLFNFKTQAVDYACLGDKNVGKFIRGSGLQKKDFTDTGVGCIHYGQIYTYYGTYTDKTKTYVSEAFAQKARKAKCGDLIVATTSENDEDVCKAVAWLGCEEIAVSSDACFYSHNMHPKYVAYFFQTDQFRKQKRPLITGTKVRRVGVDNLAKIKIPIPPLPEQQRIVDILDRFDTLCNDISKGLPAEIAERQKQYKYYRNKLLTFKNINAEV</sequence>
<dbReference type="Gene3D" id="3.90.220.20">
    <property type="entry name" value="DNA methylase specificity domains"/>
    <property type="match status" value="2"/>
</dbReference>
<gene>
    <name evidence="6" type="ORF">CRLFYP8_02329</name>
</gene>
<evidence type="ECO:0000256" key="4">
    <source>
        <dbReference type="ARBA" id="ARBA00038652"/>
    </source>
</evidence>
<keyword evidence="3" id="KW-0238">DNA-binding</keyword>
<keyword evidence="2" id="KW-0680">Restriction system</keyword>
<evidence type="ECO:0000256" key="1">
    <source>
        <dbReference type="ARBA" id="ARBA00010923"/>
    </source>
</evidence>
<evidence type="ECO:0000256" key="2">
    <source>
        <dbReference type="ARBA" id="ARBA00022747"/>
    </source>
</evidence>
<reference evidence="6" key="1">
    <citation type="submission" date="2019-11" db="EMBL/GenBank/DDBJ databases">
        <authorList>
            <person name="Feng L."/>
        </authorList>
    </citation>
    <scope>NUCLEOTIDE SEQUENCE</scope>
    <source>
        <strain evidence="6">CramosumLFYP8</strain>
    </source>
</reference>
<comment type="subunit">
    <text evidence="4">The methyltransferase is composed of M and S polypeptides.</text>
</comment>
<dbReference type="Pfam" id="PF01420">
    <property type="entry name" value="Methylase_S"/>
    <property type="match status" value="2"/>
</dbReference>
<dbReference type="AlphaFoldDB" id="A0A6N2ZYR3"/>
<comment type="similarity">
    <text evidence="1">Belongs to the type-I restriction system S methylase family.</text>
</comment>
<name>A0A6N2ZYR3_9FIRM</name>
<dbReference type="InterPro" id="IPR000055">
    <property type="entry name" value="Restrct_endonuc_typeI_TRD"/>
</dbReference>
<dbReference type="InterPro" id="IPR044946">
    <property type="entry name" value="Restrct_endonuc_typeI_TRD_sf"/>
</dbReference>
<dbReference type="InterPro" id="IPR051212">
    <property type="entry name" value="Type-I_RE_S_subunit"/>
</dbReference>
<feature type="domain" description="Type I restriction modification DNA specificity" evidence="5">
    <location>
        <begin position="20"/>
        <end position="171"/>
    </location>
</feature>
<dbReference type="CDD" id="cd17274">
    <property type="entry name" value="RMtype1_S_Eco540ANI-TRD1-CR1_like"/>
    <property type="match status" value="1"/>
</dbReference>
<accession>A0A6N2ZYR3</accession>
<dbReference type="PANTHER" id="PTHR43140:SF1">
    <property type="entry name" value="TYPE I RESTRICTION ENZYME ECOKI SPECIFICITY SUBUNIT"/>
    <property type="match status" value="1"/>
</dbReference>
<dbReference type="GO" id="GO:0003677">
    <property type="term" value="F:DNA binding"/>
    <property type="evidence" value="ECO:0007669"/>
    <property type="project" value="UniProtKB-KW"/>
</dbReference>
<evidence type="ECO:0000256" key="3">
    <source>
        <dbReference type="ARBA" id="ARBA00023125"/>
    </source>
</evidence>
<dbReference type="CDD" id="cd17268">
    <property type="entry name" value="RMtype1_S_Ara36733I_TRD1-CR1_like"/>
    <property type="match status" value="1"/>
</dbReference>
<dbReference type="RefSeq" id="WP_156635383.1">
    <property type="nucleotide sequence ID" value="NZ_CACRTL010000019.1"/>
</dbReference>
<evidence type="ECO:0000313" key="6">
    <source>
        <dbReference type="EMBL" id="VYT84601.1"/>
    </source>
</evidence>
<dbReference type="PANTHER" id="PTHR43140">
    <property type="entry name" value="TYPE-1 RESTRICTION ENZYME ECOKI SPECIFICITY PROTEIN"/>
    <property type="match status" value="1"/>
</dbReference>
<proteinExistence type="inferred from homology"/>
<dbReference type="SUPFAM" id="SSF116734">
    <property type="entry name" value="DNA methylase specificity domain"/>
    <property type="match status" value="2"/>
</dbReference>
<dbReference type="EMBL" id="CACRTL010000019">
    <property type="protein sequence ID" value="VYT84601.1"/>
    <property type="molecule type" value="Genomic_DNA"/>
</dbReference>
<dbReference type="GO" id="GO:0009307">
    <property type="term" value="P:DNA restriction-modification system"/>
    <property type="evidence" value="ECO:0007669"/>
    <property type="project" value="UniProtKB-KW"/>
</dbReference>
<evidence type="ECO:0000259" key="5">
    <source>
        <dbReference type="Pfam" id="PF01420"/>
    </source>
</evidence>
<protein>
    <submittedName>
        <fullName evidence="6">Type-1 restriction enzyme specificity protein MPN_089</fullName>
    </submittedName>
</protein>